<dbReference type="PIRSF" id="PIRSF000112">
    <property type="entry name" value="Glycerol_dehydrogenase"/>
    <property type="match status" value="1"/>
</dbReference>
<keyword evidence="3" id="KW-0560">Oxidoreductase</keyword>
<feature type="binding site" evidence="4">
    <location>
        <position position="170"/>
    </location>
    <ligand>
        <name>glycerol</name>
        <dbReference type="ChEBI" id="CHEBI:17754"/>
    </ligand>
</feature>
<dbReference type="InterPro" id="IPR001670">
    <property type="entry name" value="ADH_Fe/GldA"/>
</dbReference>
<dbReference type="Gene3D" id="1.20.1090.10">
    <property type="entry name" value="Dehydroquinate synthase-like - alpha domain"/>
    <property type="match status" value="1"/>
</dbReference>
<dbReference type="Proteomes" id="UP000051166">
    <property type="component" value="Unassembled WGS sequence"/>
</dbReference>
<accession>A0A0R1V0C1</accession>
<dbReference type="GO" id="GO:0046872">
    <property type="term" value="F:metal ion binding"/>
    <property type="evidence" value="ECO:0007669"/>
    <property type="project" value="UniProtKB-KW"/>
</dbReference>
<evidence type="ECO:0000256" key="5">
    <source>
        <dbReference type="PIRSR" id="PIRSR000112-3"/>
    </source>
</evidence>
<evidence type="ECO:0000256" key="1">
    <source>
        <dbReference type="ARBA" id="ARBA00007358"/>
    </source>
</evidence>
<feature type="binding site" evidence="4">
    <location>
        <position position="265"/>
    </location>
    <ligand>
        <name>glycerol</name>
        <dbReference type="ChEBI" id="CHEBI:17754"/>
    </ligand>
</feature>
<sequence length="356" mass="39064">MKWNPVRLSPAEYVNEAGILRQLRQILSAKGYQKPLVLTDQRVIQATRKYLPAGFYEQERVLLFAGSCTDAEAQRITQSVKDEDVIIALGGGQLLDTAKIVAAQTKTALINIPTVPSNCAAITTKSMIYTEKAHELCGRKRHAEPVNLVLVDPLLLRHAPKQYLLSGIGDTLAKWYEIRRRLNVPAAQGAILEIARKAIEITRERTLAISDLDKLDEQTFSALLDTIFLVAASVDGFAAARGRSVAAHSFHNSYLKAVAHPVKTHGEIVAFGVLVQLAIEAEYTELAELLEFYQRIGLPTQLAELKLQPKTAVIHAIATEMVAPTNLRIQTVYPNLSEAKVFAAINSLGGARENAI</sequence>
<keyword evidence="5" id="KW-0520">NAD</keyword>
<evidence type="ECO:0000313" key="8">
    <source>
        <dbReference type="Proteomes" id="UP000051166"/>
    </source>
</evidence>
<feature type="binding site" evidence="5">
    <location>
        <position position="129"/>
    </location>
    <ligand>
        <name>NAD(+)</name>
        <dbReference type="ChEBI" id="CHEBI:57540"/>
    </ligand>
</feature>
<dbReference type="STRING" id="1423801.FD50_GL000329"/>
<dbReference type="GO" id="GO:0016614">
    <property type="term" value="F:oxidoreductase activity, acting on CH-OH group of donors"/>
    <property type="evidence" value="ECO:0007669"/>
    <property type="project" value="InterPro"/>
</dbReference>
<dbReference type="PANTHER" id="PTHR43616">
    <property type="entry name" value="GLYCEROL DEHYDROGENASE"/>
    <property type="match status" value="1"/>
</dbReference>
<comment type="cofactor">
    <cofactor evidence="4">
        <name>Zn(2+)</name>
        <dbReference type="ChEBI" id="CHEBI:29105"/>
    </cofactor>
    <text evidence="4">Binds 1 zinc ion per subunit.</text>
</comment>
<dbReference type="SUPFAM" id="SSF56796">
    <property type="entry name" value="Dehydroquinate synthase-like"/>
    <property type="match status" value="1"/>
</dbReference>
<dbReference type="PROSITE" id="PS00913">
    <property type="entry name" value="ADH_IRON_1"/>
    <property type="match status" value="1"/>
</dbReference>
<comment type="similarity">
    <text evidence="1">Belongs to the iron-containing alcohol dehydrogenase family.</text>
</comment>
<comment type="caution">
    <text evidence="7">The sequence shown here is derived from an EMBL/GenBank/DDBJ whole genome shotgun (WGS) entry which is preliminary data.</text>
</comment>
<dbReference type="AlphaFoldDB" id="A0A0R1V0C1"/>
<evidence type="ECO:0000256" key="2">
    <source>
        <dbReference type="ARBA" id="ARBA00022723"/>
    </source>
</evidence>
<name>A0A0R1V0C1_9LACO</name>
<dbReference type="RefSeq" id="WP_056960511.1">
    <property type="nucleotide sequence ID" value="NZ_AZFQ01000034.1"/>
</dbReference>
<gene>
    <name evidence="7" type="ORF">FD50_GL000329</name>
</gene>
<feature type="domain" description="Alcohol dehydrogenase iron-type/glycerol dehydrogenase GldA" evidence="6">
    <location>
        <begin position="10"/>
        <end position="153"/>
    </location>
</feature>
<keyword evidence="2 4" id="KW-0479">Metal-binding</keyword>
<keyword evidence="8" id="KW-1185">Reference proteome</keyword>
<evidence type="ECO:0000256" key="3">
    <source>
        <dbReference type="ARBA" id="ARBA00023002"/>
    </source>
</evidence>
<protein>
    <submittedName>
        <fullName evidence="7">3-dehydroquinate synthase</fullName>
    </submittedName>
</protein>
<organism evidence="7 8">
    <name type="scientific">Liquorilactobacillus satsumensis DSM 16230 = JCM 12392</name>
    <dbReference type="NCBI Taxonomy" id="1423801"/>
    <lineage>
        <taxon>Bacteria</taxon>
        <taxon>Bacillati</taxon>
        <taxon>Bacillota</taxon>
        <taxon>Bacilli</taxon>
        <taxon>Lactobacillales</taxon>
        <taxon>Lactobacillaceae</taxon>
        <taxon>Liquorilactobacillus</taxon>
    </lineage>
</organism>
<dbReference type="GeneID" id="98307777"/>
<reference evidence="7 8" key="1">
    <citation type="journal article" date="2015" name="Genome Announc.">
        <title>Expanding the biotechnology potential of lactobacilli through comparative genomics of 213 strains and associated genera.</title>
        <authorList>
            <person name="Sun Z."/>
            <person name="Harris H.M."/>
            <person name="McCann A."/>
            <person name="Guo C."/>
            <person name="Argimon S."/>
            <person name="Zhang W."/>
            <person name="Yang X."/>
            <person name="Jeffery I.B."/>
            <person name="Cooney J.C."/>
            <person name="Kagawa T.F."/>
            <person name="Liu W."/>
            <person name="Song Y."/>
            <person name="Salvetti E."/>
            <person name="Wrobel A."/>
            <person name="Rasinkangas P."/>
            <person name="Parkhill J."/>
            <person name="Rea M.C."/>
            <person name="O'Sullivan O."/>
            <person name="Ritari J."/>
            <person name="Douillard F.P."/>
            <person name="Paul Ross R."/>
            <person name="Yang R."/>
            <person name="Briner A.E."/>
            <person name="Felis G.E."/>
            <person name="de Vos W.M."/>
            <person name="Barrangou R."/>
            <person name="Klaenhammer T.R."/>
            <person name="Caufield P.W."/>
            <person name="Cui Y."/>
            <person name="Zhang H."/>
            <person name="O'Toole P.W."/>
        </authorList>
    </citation>
    <scope>NUCLEOTIDE SEQUENCE [LARGE SCALE GENOMIC DNA]</scope>
    <source>
        <strain evidence="7 8">DSM 16230</strain>
    </source>
</reference>
<feature type="binding site" evidence="5">
    <location>
        <begin position="92"/>
        <end position="96"/>
    </location>
    <ligand>
        <name>NAD(+)</name>
        <dbReference type="ChEBI" id="CHEBI:57540"/>
    </ligand>
</feature>
<dbReference type="OrthoDB" id="5198708at2"/>
<dbReference type="EMBL" id="AZFQ01000034">
    <property type="protein sequence ID" value="KRL99057.1"/>
    <property type="molecule type" value="Genomic_DNA"/>
</dbReference>
<dbReference type="Pfam" id="PF00465">
    <property type="entry name" value="Fe-ADH"/>
    <property type="match status" value="1"/>
</dbReference>
<evidence type="ECO:0000256" key="4">
    <source>
        <dbReference type="PIRSR" id="PIRSR000112-1"/>
    </source>
</evidence>
<proteinExistence type="inferred from homology"/>
<dbReference type="InterPro" id="IPR016205">
    <property type="entry name" value="Glycerol_DH"/>
</dbReference>
<dbReference type="InterPro" id="IPR018211">
    <property type="entry name" value="ADH_Fe_CS"/>
</dbReference>
<dbReference type="Gene3D" id="3.40.50.1970">
    <property type="match status" value="1"/>
</dbReference>
<keyword evidence="4" id="KW-0862">Zinc</keyword>
<feature type="binding site" evidence="5">
    <location>
        <position position="123"/>
    </location>
    <ligand>
        <name>NAD(+)</name>
        <dbReference type="ChEBI" id="CHEBI:57540"/>
    </ligand>
</feature>
<feature type="binding site" evidence="5">
    <location>
        <begin position="114"/>
        <end position="117"/>
    </location>
    <ligand>
        <name>NAD(+)</name>
        <dbReference type="ChEBI" id="CHEBI:57540"/>
    </ligand>
</feature>
<dbReference type="PATRIC" id="fig|1423801.4.peg.335"/>
<dbReference type="PANTHER" id="PTHR43616:SF3">
    <property type="entry name" value="HYDROXYCARBOXYLATE DEHYDROGENASE A"/>
    <property type="match status" value="1"/>
</dbReference>
<evidence type="ECO:0000259" key="6">
    <source>
        <dbReference type="Pfam" id="PF00465"/>
    </source>
</evidence>
<dbReference type="CDD" id="cd08172">
    <property type="entry name" value="GlyDH-like"/>
    <property type="match status" value="1"/>
</dbReference>
<feature type="binding site" evidence="4">
    <location>
        <position position="248"/>
    </location>
    <ligand>
        <name>glycerol</name>
        <dbReference type="ChEBI" id="CHEBI:17754"/>
    </ligand>
</feature>
<evidence type="ECO:0000313" key="7">
    <source>
        <dbReference type="EMBL" id="KRL99057.1"/>
    </source>
</evidence>